<feature type="transmembrane region" description="Helical" evidence="9">
    <location>
        <begin position="297"/>
        <end position="323"/>
    </location>
</feature>
<dbReference type="HOGENOM" id="CLU_517548_0_0_11"/>
<keyword evidence="2" id="KW-1003">Cell membrane</keyword>
<dbReference type="InterPro" id="IPR018584">
    <property type="entry name" value="GT87"/>
</dbReference>
<dbReference type="InParanoid" id="E3J1G3"/>
<comment type="subcellular location">
    <subcellularLocation>
        <location evidence="1">Cell membrane</location>
        <topology evidence="1">Multi-pass membrane protein</topology>
    </subcellularLocation>
</comment>
<name>E3J1G3_PSEI1</name>
<dbReference type="eggNOG" id="ENOG502ZQZA">
    <property type="taxonomic scope" value="Bacteria"/>
</dbReference>
<sequence>MTTGLASVMTARLRRPARPAGWPAFAPVLLGALVMVIWIAFVRPLAHFDIDVFLRAGAAVDAGRDPYPSPGSPAVYSGFAFVYPYLVAIPFVPLAWLPRAGAEGLFIGLSVLAVLAGCRLAGARRWQAYALVLVASCTITGLQMGTLNALMFAGLAALWRLRDRPLAAGLLAALLVYSKLFLAPLPLWLLLTGRRRATAATAGALAVLFGVGQAMSPVGLTTYSGMLDALARAEAPDGLSLTGLLMNAGLGLGAATWVARALAAALLAGAWLAVRRRRPTPPAALSAGARDAGEDRLLFTATVAVALLASPIVWSHYLLLLAVPLLVVEGGERTGALAVATAVSWLLVTPHLSTPPEIAVSGLVVTLLVAAPLRDAVRRQLGRHRSARAPGRGAVGLARELAPWAAGVAAIAGAGLELCWALARAHHGRDAVTGAYLATVAVLALLGWGVHRTLPSRAHSLPSTHRGSSRPAGQVT</sequence>
<dbReference type="Proteomes" id="UP000002484">
    <property type="component" value="Chromosome"/>
</dbReference>
<evidence type="ECO:0000256" key="3">
    <source>
        <dbReference type="ARBA" id="ARBA00022679"/>
    </source>
</evidence>
<dbReference type="RefSeq" id="WP_013423602.1">
    <property type="nucleotide sequence ID" value="NC_014666.1"/>
</dbReference>
<dbReference type="STRING" id="298654.FraEuI1c_2450"/>
<organism evidence="10 11">
    <name type="scientific">Pseudofrankia inefficax (strain DSM 45817 / CECT 9037 / DDB 130130 / EuI1c)</name>
    <name type="common">Frankia inefficax</name>
    <dbReference type="NCBI Taxonomy" id="298654"/>
    <lineage>
        <taxon>Bacteria</taxon>
        <taxon>Bacillati</taxon>
        <taxon>Actinomycetota</taxon>
        <taxon>Actinomycetes</taxon>
        <taxon>Frankiales</taxon>
        <taxon>Frankiaceae</taxon>
        <taxon>Pseudofrankia</taxon>
    </lineage>
</organism>
<comment type="similarity">
    <text evidence="7">Belongs to the glycosyltransferase 87 family.</text>
</comment>
<dbReference type="KEGG" id="fri:FraEuI1c_2450"/>
<evidence type="ECO:0000313" key="10">
    <source>
        <dbReference type="EMBL" id="ADP80484.1"/>
    </source>
</evidence>
<evidence type="ECO:0000313" key="11">
    <source>
        <dbReference type="Proteomes" id="UP000002484"/>
    </source>
</evidence>
<feature type="transmembrane region" description="Helical" evidence="9">
    <location>
        <begin position="435"/>
        <end position="454"/>
    </location>
</feature>
<reference evidence="10 11" key="1">
    <citation type="submission" date="2010-10" db="EMBL/GenBank/DDBJ databases">
        <title>Complete sequence of Frankia sp. EuI1c.</title>
        <authorList>
            <consortium name="US DOE Joint Genome Institute"/>
            <person name="Lucas S."/>
            <person name="Copeland A."/>
            <person name="Lapidus A."/>
            <person name="Cheng J.-F."/>
            <person name="Bruce D."/>
            <person name="Goodwin L."/>
            <person name="Pitluck S."/>
            <person name="Chertkov O."/>
            <person name="Detter J.C."/>
            <person name="Han C."/>
            <person name="Tapia R."/>
            <person name="Land M."/>
            <person name="Hauser L."/>
            <person name="Jeffries C."/>
            <person name="Kyrpides N."/>
            <person name="Ivanova N."/>
            <person name="Mikhailova N."/>
            <person name="Beauchemin N."/>
            <person name="Sen A."/>
            <person name="Sur S.A."/>
            <person name="Gtari M."/>
            <person name="Wall L."/>
            <person name="Tisa L."/>
            <person name="Woyke T."/>
        </authorList>
    </citation>
    <scope>NUCLEOTIDE SEQUENCE [LARGE SCALE GENOMIC DNA]</scope>
    <source>
        <strain evidence="11">DSM 45817 / CECT 9037 / EuI1c</strain>
    </source>
</reference>
<dbReference type="Pfam" id="PF09594">
    <property type="entry name" value="GT87"/>
    <property type="match status" value="1"/>
</dbReference>
<evidence type="ECO:0000256" key="1">
    <source>
        <dbReference type="ARBA" id="ARBA00004651"/>
    </source>
</evidence>
<evidence type="ECO:0000256" key="8">
    <source>
        <dbReference type="SAM" id="MobiDB-lite"/>
    </source>
</evidence>
<evidence type="ECO:0000256" key="4">
    <source>
        <dbReference type="ARBA" id="ARBA00022692"/>
    </source>
</evidence>
<dbReference type="GO" id="GO:0016758">
    <property type="term" value="F:hexosyltransferase activity"/>
    <property type="evidence" value="ECO:0007669"/>
    <property type="project" value="InterPro"/>
</dbReference>
<evidence type="ECO:0000256" key="7">
    <source>
        <dbReference type="ARBA" id="ARBA00024033"/>
    </source>
</evidence>
<evidence type="ECO:0000256" key="2">
    <source>
        <dbReference type="ARBA" id="ARBA00022475"/>
    </source>
</evidence>
<accession>E3J1G3</accession>
<protein>
    <submittedName>
        <fullName evidence="10">Uncharacterized protein</fullName>
    </submittedName>
</protein>
<keyword evidence="3" id="KW-0808">Transferase</keyword>
<proteinExistence type="inferred from homology"/>
<gene>
    <name evidence="10" type="ordered locus">FraEuI1c_2450</name>
</gene>
<feature type="transmembrane region" description="Helical" evidence="9">
    <location>
        <begin position="197"/>
        <end position="223"/>
    </location>
</feature>
<keyword evidence="6 9" id="KW-0472">Membrane</keyword>
<feature type="transmembrane region" description="Helical" evidence="9">
    <location>
        <begin position="128"/>
        <end position="159"/>
    </location>
</feature>
<evidence type="ECO:0000256" key="6">
    <source>
        <dbReference type="ARBA" id="ARBA00023136"/>
    </source>
</evidence>
<feature type="transmembrane region" description="Helical" evidence="9">
    <location>
        <begin position="20"/>
        <end position="41"/>
    </location>
</feature>
<keyword evidence="4 9" id="KW-0812">Transmembrane</keyword>
<feature type="transmembrane region" description="Helical" evidence="9">
    <location>
        <begin position="244"/>
        <end position="272"/>
    </location>
</feature>
<evidence type="ECO:0000256" key="9">
    <source>
        <dbReference type="SAM" id="Phobius"/>
    </source>
</evidence>
<feature type="transmembrane region" description="Helical" evidence="9">
    <location>
        <begin position="166"/>
        <end position="191"/>
    </location>
</feature>
<dbReference type="EMBL" id="CP002299">
    <property type="protein sequence ID" value="ADP80484.1"/>
    <property type="molecule type" value="Genomic_DNA"/>
</dbReference>
<feature type="region of interest" description="Disordered" evidence="8">
    <location>
        <begin position="457"/>
        <end position="476"/>
    </location>
</feature>
<feature type="transmembrane region" description="Helical" evidence="9">
    <location>
        <begin position="104"/>
        <end position="122"/>
    </location>
</feature>
<feature type="transmembrane region" description="Helical" evidence="9">
    <location>
        <begin position="74"/>
        <end position="97"/>
    </location>
</feature>
<keyword evidence="5 9" id="KW-1133">Transmembrane helix</keyword>
<dbReference type="AlphaFoldDB" id="E3J1G3"/>
<dbReference type="FunCoup" id="E3J1G3">
    <property type="interactions" value="8"/>
</dbReference>
<dbReference type="GO" id="GO:0005886">
    <property type="term" value="C:plasma membrane"/>
    <property type="evidence" value="ECO:0007669"/>
    <property type="project" value="UniProtKB-SubCell"/>
</dbReference>
<evidence type="ECO:0000256" key="5">
    <source>
        <dbReference type="ARBA" id="ARBA00022989"/>
    </source>
</evidence>
<keyword evidence="11" id="KW-1185">Reference proteome</keyword>
<feature type="transmembrane region" description="Helical" evidence="9">
    <location>
        <begin position="358"/>
        <end position="377"/>
    </location>
</feature>
<feature type="transmembrane region" description="Helical" evidence="9">
    <location>
        <begin position="401"/>
        <end position="423"/>
    </location>
</feature>